<feature type="transmembrane region" description="Helical" evidence="1">
    <location>
        <begin position="47"/>
        <end position="67"/>
    </location>
</feature>
<keyword evidence="1" id="KW-0812">Transmembrane</keyword>
<dbReference type="EMBL" id="DS486010">
    <property type="protein sequence ID" value="KYG13774.1"/>
    <property type="molecule type" value="Genomic_DNA"/>
</dbReference>
<sequence length="116" mass="13140">MFKMGLEFLLVGLYFTFVGGFEWSFLCLLILIILVFIIPEIRSRVHFFLRVIIALIFHIIGRLRAGLAKYGGLFVTVGHLFQGVLSFSSISLLPVFFAILLYIPCKESAYVSIEGM</sequence>
<dbReference type="RefSeq" id="XP_018762458.1">
    <property type="nucleotide sequence ID" value="XM_018903350.1"/>
</dbReference>
<keyword evidence="1" id="KW-1133">Transmembrane helix</keyword>
<name>A0A139YBW7_GIBM7</name>
<evidence type="ECO:0000256" key="1">
    <source>
        <dbReference type="SAM" id="Phobius"/>
    </source>
</evidence>
<dbReference type="KEGG" id="fvr:FVEG_14014"/>
<gene>
    <name evidence="2" type="ORF">FVEG_14014</name>
</gene>
<feature type="transmembrane region" description="Helical" evidence="1">
    <location>
        <begin position="79"/>
        <end position="103"/>
    </location>
</feature>
<proteinExistence type="predicted"/>
<keyword evidence="1" id="KW-0472">Membrane</keyword>
<evidence type="ECO:0000313" key="3">
    <source>
        <dbReference type="Proteomes" id="UP000009096"/>
    </source>
</evidence>
<dbReference type="VEuPathDB" id="FungiDB:FVEG_14014"/>
<reference evidence="2 3" key="2">
    <citation type="journal article" date="2010" name="Nature">
        <title>Comparative genomics reveals mobile pathogenicity chromosomes in Fusarium.</title>
        <authorList>
            <person name="Ma L.J."/>
            <person name="van der Does H.C."/>
            <person name="Borkovich K.A."/>
            <person name="Coleman J.J."/>
            <person name="Daboussi M.J."/>
            <person name="Di Pietro A."/>
            <person name="Dufresne M."/>
            <person name="Freitag M."/>
            <person name="Grabherr M."/>
            <person name="Henrissat B."/>
            <person name="Houterman P.M."/>
            <person name="Kang S."/>
            <person name="Shim W.B."/>
            <person name="Woloshuk C."/>
            <person name="Xie X."/>
            <person name="Xu J.R."/>
            <person name="Antoniw J."/>
            <person name="Baker S.E."/>
            <person name="Bluhm B.H."/>
            <person name="Breakspear A."/>
            <person name="Brown D.W."/>
            <person name="Butchko R.A."/>
            <person name="Chapman S."/>
            <person name="Coulson R."/>
            <person name="Coutinho P.M."/>
            <person name="Danchin E.G."/>
            <person name="Diener A."/>
            <person name="Gale L.R."/>
            <person name="Gardiner D.M."/>
            <person name="Goff S."/>
            <person name="Hammond-Kosack K.E."/>
            <person name="Hilburn K."/>
            <person name="Hua-Van A."/>
            <person name="Jonkers W."/>
            <person name="Kazan K."/>
            <person name="Kodira C.D."/>
            <person name="Koehrsen M."/>
            <person name="Kumar L."/>
            <person name="Lee Y.H."/>
            <person name="Li L."/>
            <person name="Manners J.M."/>
            <person name="Miranda-Saavedra D."/>
            <person name="Mukherjee M."/>
            <person name="Park G."/>
            <person name="Park J."/>
            <person name="Park S.Y."/>
            <person name="Proctor R.H."/>
            <person name="Regev A."/>
            <person name="Ruiz-Roldan M.C."/>
            <person name="Sain D."/>
            <person name="Sakthikumar S."/>
            <person name="Sykes S."/>
            <person name="Schwartz D.C."/>
            <person name="Turgeon B.G."/>
            <person name="Wapinski I."/>
            <person name="Yoder O."/>
            <person name="Young S."/>
            <person name="Zeng Q."/>
            <person name="Zhou S."/>
            <person name="Galagan J."/>
            <person name="Cuomo C.A."/>
            <person name="Kistler H.C."/>
            <person name="Rep M."/>
        </authorList>
    </citation>
    <scope>NUCLEOTIDE SEQUENCE [LARGE SCALE GENOMIC DNA]</scope>
    <source>
        <strain evidence="3">M3125 / FGSC 7600</strain>
    </source>
</reference>
<feature type="transmembrane region" description="Helical" evidence="1">
    <location>
        <begin position="12"/>
        <end position="38"/>
    </location>
</feature>
<keyword evidence="3" id="KW-1185">Reference proteome</keyword>
<accession>A0A139YBW7</accession>
<evidence type="ECO:0000313" key="2">
    <source>
        <dbReference type="EMBL" id="KYG13774.1"/>
    </source>
</evidence>
<dbReference type="AlphaFoldDB" id="A0A139YBW7"/>
<dbReference type="Proteomes" id="UP000009096">
    <property type="component" value="Unassembled WGS sequence"/>
</dbReference>
<dbReference type="GeneID" id="30071308"/>
<protein>
    <submittedName>
        <fullName evidence="2">Uncharacterized protein</fullName>
    </submittedName>
</protein>
<reference evidence="3" key="1">
    <citation type="journal article" date="2007" name="Science">
        <title>The Fusarium graminearum genome reveals a link between localized polymorphism and pathogen specialization.</title>
        <authorList>
            <person name="Cuomo C.A."/>
            <person name="Gueldener U."/>
            <person name="Xu J.-R."/>
            <person name="Trail F."/>
            <person name="Turgeon B.G."/>
            <person name="Di Pietro A."/>
            <person name="Walton J.D."/>
            <person name="Ma L.-J."/>
            <person name="Baker S.E."/>
            <person name="Rep M."/>
            <person name="Adam G."/>
            <person name="Antoniw J."/>
            <person name="Baldwin T."/>
            <person name="Calvo S.E."/>
            <person name="Chang Y.-L."/>
            <person name="DeCaprio D."/>
            <person name="Gale L.R."/>
            <person name="Gnerre S."/>
            <person name="Goswami R.S."/>
            <person name="Hammond-Kosack K."/>
            <person name="Harris L.J."/>
            <person name="Hilburn K."/>
            <person name="Kennell J.C."/>
            <person name="Kroken S."/>
            <person name="Magnuson J.K."/>
            <person name="Mannhaupt G."/>
            <person name="Mauceli E.W."/>
            <person name="Mewes H.-W."/>
            <person name="Mitterbauer R."/>
            <person name="Muehlbauer G."/>
            <person name="Muensterkoetter M."/>
            <person name="Nelson D."/>
            <person name="O'Donnell K."/>
            <person name="Ouellet T."/>
            <person name="Qi W."/>
            <person name="Quesneville H."/>
            <person name="Roncero M.I.G."/>
            <person name="Seong K.-Y."/>
            <person name="Tetko I.V."/>
            <person name="Urban M."/>
            <person name="Waalwijk C."/>
            <person name="Ward T.J."/>
            <person name="Yao J."/>
            <person name="Birren B.W."/>
            <person name="Kistler H.C."/>
        </authorList>
    </citation>
    <scope>NUCLEOTIDE SEQUENCE [LARGE SCALE GENOMIC DNA]</scope>
    <source>
        <strain evidence="3">M3125 / FGSC 7600</strain>
    </source>
</reference>
<organism evidence="2 3">
    <name type="scientific">Gibberella moniliformis (strain M3125 / FGSC 7600)</name>
    <name type="common">Maize ear and stalk rot fungus</name>
    <name type="synonym">Fusarium verticillioides</name>
    <dbReference type="NCBI Taxonomy" id="334819"/>
    <lineage>
        <taxon>Eukaryota</taxon>
        <taxon>Fungi</taxon>
        <taxon>Dikarya</taxon>
        <taxon>Ascomycota</taxon>
        <taxon>Pezizomycotina</taxon>
        <taxon>Sordariomycetes</taxon>
        <taxon>Hypocreomycetidae</taxon>
        <taxon>Hypocreales</taxon>
        <taxon>Nectriaceae</taxon>
        <taxon>Fusarium</taxon>
        <taxon>Fusarium fujikuroi species complex</taxon>
    </lineage>
</organism>